<feature type="compositionally biased region" description="Acidic residues" evidence="2">
    <location>
        <begin position="24"/>
        <end position="35"/>
    </location>
</feature>
<feature type="coiled-coil region" evidence="1">
    <location>
        <begin position="78"/>
        <end position="109"/>
    </location>
</feature>
<accession>A0A0F9XI66</accession>
<dbReference type="EMBL" id="JOKZ01000085">
    <property type="protein sequence ID" value="KKP04190.1"/>
    <property type="molecule type" value="Genomic_DNA"/>
</dbReference>
<evidence type="ECO:0000313" key="3">
    <source>
        <dbReference type="EMBL" id="KKP04190.1"/>
    </source>
</evidence>
<feature type="region of interest" description="Disordered" evidence="2">
    <location>
        <begin position="274"/>
        <end position="307"/>
    </location>
</feature>
<dbReference type="OMA" id="GGIRNDW"/>
<evidence type="ECO:0000256" key="1">
    <source>
        <dbReference type="SAM" id="Coils"/>
    </source>
</evidence>
<protein>
    <submittedName>
        <fullName evidence="3">Uncharacterized protein</fullName>
    </submittedName>
</protein>
<evidence type="ECO:0000256" key="2">
    <source>
        <dbReference type="SAM" id="MobiDB-lite"/>
    </source>
</evidence>
<organism evidence="3 4">
    <name type="scientific">Trichoderma harzianum</name>
    <name type="common">Hypocrea lixii</name>
    <dbReference type="NCBI Taxonomy" id="5544"/>
    <lineage>
        <taxon>Eukaryota</taxon>
        <taxon>Fungi</taxon>
        <taxon>Dikarya</taxon>
        <taxon>Ascomycota</taxon>
        <taxon>Pezizomycotina</taxon>
        <taxon>Sordariomycetes</taxon>
        <taxon>Hypocreomycetidae</taxon>
        <taxon>Hypocreales</taxon>
        <taxon>Hypocreaceae</taxon>
        <taxon>Trichoderma</taxon>
    </lineage>
</organism>
<gene>
    <name evidence="3" type="ORF">THAR02_03708</name>
</gene>
<feature type="compositionally biased region" description="Acidic residues" evidence="2">
    <location>
        <begin position="44"/>
        <end position="54"/>
    </location>
</feature>
<feature type="region of interest" description="Disordered" evidence="2">
    <location>
        <begin position="24"/>
        <end position="54"/>
    </location>
</feature>
<sequence>MAPGQKLPAWYYRLVALTIKEERDVEADDFDEDISDIDRTPDPSESECDCEPGEDCECDYPASHSSERSYNGSDADYYYELKDEREERKQELQEMKMHEREEKERVRQAESVKEEEVRAAYKAVRQAESKGQLLPPLNSIARKNFRLNSVDHVDHRYDSIYPSKYVEFYYFEEGTCKSKQPPSRETKIQGHLYLNVESGCDFALFTPLKQAGLEKYSLKDIYGKFAPTFQFLSNDHLIVTVPRDIVFKDVPEYPKDLAPEPFTFYGIRYDYKEEKRQRDEKRKRKRSPSPGDTWFERSHPMGAWNSW</sequence>
<comment type="caution">
    <text evidence="3">The sequence shown here is derived from an EMBL/GenBank/DDBJ whole genome shotgun (WGS) entry which is preliminary data.</text>
</comment>
<dbReference type="OrthoDB" id="4508730at2759"/>
<evidence type="ECO:0000313" key="4">
    <source>
        <dbReference type="Proteomes" id="UP000034112"/>
    </source>
</evidence>
<proteinExistence type="predicted"/>
<dbReference type="AlphaFoldDB" id="A0A0F9XI66"/>
<dbReference type="Proteomes" id="UP000034112">
    <property type="component" value="Unassembled WGS sequence"/>
</dbReference>
<name>A0A0F9XI66_TRIHA</name>
<reference evidence="4" key="1">
    <citation type="journal article" date="2015" name="Genome Announc.">
        <title>Draft whole-genome sequence of the biocontrol agent Trichoderma harzianum T6776.</title>
        <authorList>
            <person name="Baroncelli R."/>
            <person name="Piaggeschi G."/>
            <person name="Fiorini L."/>
            <person name="Bertolini E."/>
            <person name="Zapparata A."/>
            <person name="Pe M.E."/>
            <person name="Sarrocco S."/>
            <person name="Vannacci G."/>
        </authorList>
    </citation>
    <scope>NUCLEOTIDE SEQUENCE [LARGE SCALE GENOMIC DNA]</scope>
    <source>
        <strain evidence="4">T6776</strain>
    </source>
</reference>
<keyword evidence="1" id="KW-0175">Coiled coil</keyword>